<sequence>MTLAVVALNKTQPEKSAQAMSSHLFRAMDKKKSGKGCNGEEELTSLRQCFRVVAGWENGHRHMKLGQRALVVFVDATNVQYEMHVISKPSSSSSSSSSYEQATDIAFAFKAKEERKKAPRTCIRSKGGICEIFDHVVILVAYDTLQGLSDRLKGSLDGSYIELIAFVPGVNPDRRRHHRWGQLPENTVVDWAYTLEKESDFATVQQRVAATGFTYEDAVPGGRTLSDGTEIKWAVSMPRVEPGQLPFWCLDRTPRGLRVPFERKPDFAQHPSGARGVSRLLVSVRSDHAPALTRAYDALHGAQMEDGGWRFDVFVGKTGGVGCFDRACAGPASLRRALMPLPRLRTKLGGRTRCRRWINKIAVTGPTALDFSFLCRPQASTNRSPQSRREAPSGEAG</sequence>
<protein>
    <recommendedName>
        <fullName evidence="2">Glyoxalase-like domain-containing protein</fullName>
    </recommendedName>
</protein>
<reference evidence="3 4" key="1">
    <citation type="journal article" date="2015" name="BMC Genomics">
        <title>Gene expression during zombie ant biting behavior reflects the complexity underlying fungal parasitic behavioral manipulation.</title>
        <authorList>
            <person name="de Bekker C."/>
            <person name="Ohm R.A."/>
            <person name="Loreto R.G."/>
            <person name="Sebastian A."/>
            <person name="Albert I."/>
            <person name="Merrow M."/>
            <person name="Brachmann A."/>
            <person name="Hughes D.P."/>
        </authorList>
    </citation>
    <scope>NUCLEOTIDE SEQUENCE [LARGE SCALE GENOMIC DNA]</scope>
    <source>
        <strain evidence="3 4">SC16a</strain>
    </source>
</reference>
<dbReference type="Pfam" id="PF13468">
    <property type="entry name" value="Glyoxalase_3"/>
    <property type="match status" value="1"/>
</dbReference>
<feature type="compositionally biased region" description="Basic and acidic residues" evidence="1">
    <location>
        <begin position="387"/>
        <end position="397"/>
    </location>
</feature>
<dbReference type="OrthoDB" id="408973at2759"/>
<name>A0A2A9PSI5_OPHUN</name>
<accession>A0A2A9PSI5</accession>
<evidence type="ECO:0000313" key="4">
    <source>
        <dbReference type="Proteomes" id="UP000037136"/>
    </source>
</evidence>
<dbReference type="AlphaFoldDB" id="A0A2A9PSI5"/>
<dbReference type="InterPro" id="IPR025870">
    <property type="entry name" value="Glyoxalase-like_dom"/>
</dbReference>
<dbReference type="Gene3D" id="3.10.180.10">
    <property type="entry name" value="2,3-Dihydroxybiphenyl 1,2-Dioxygenase, domain 1"/>
    <property type="match status" value="1"/>
</dbReference>
<dbReference type="InterPro" id="IPR029068">
    <property type="entry name" value="Glyas_Bleomycin-R_OHBP_Dase"/>
</dbReference>
<dbReference type="EMBL" id="LAZP02000006">
    <property type="protein sequence ID" value="PFH63190.1"/>
    <property type="molecule type" value="Genomic_DNA"/>
</dbReference>
<evidence type="ECO:0000256" key="1">
    <source>
        <dbReference type="SAM" id="MobiDB-lite"/>
    </source>
</evidence>
<gene>
    <name evidence="3" type="ORF">XA68_16629</name>
</gene>
<keyword evidence="4" id="KW-1185">Reference proteome</keyword>
<comment type="caution">
    <text evidence="3">The sequence shown here is derived from an EMBL/GenBank/DDBJ whole genome shotgun (WGS) entry which is preliminary data.</text>
</comment>
<dbReference type="PANTHER" id="PTHR40265">
    <property type="entry name" value="BLL2707 PROTEIN"/>
    <property type="match status" value="1"/>
</dbReference>
<proteinExistence type="predicted"/>
<dbReference type="Proteomes" id="UP000037136">
    <property type="component" value="Unassembled WGS sequence"/>
</dbReference>
<feature type="domain" description="Glyoxalase-like" evidence="2">
    <location>
        <begin position="156"/>
        <end position="296"/>
    </location>
</feature>
<evidence type="ECO:0000313" key="3">
    <source>
        <dbReference type="EMBL" id="PFH63190.1"/>
    </source>
</evidence>
<reference evidence="3 4" key="2">
    <citation type="journal article" date="2017" name="Sci. Rep.">
        <title>Ant-infecting Ophiocordyceps genomes reveal a high diversity of potential behavioral manipulation genes and a possible major role for enterotoxins.</title>
        <authorList>
            <person name="de Bekker C."/>
            <person name="Ohm R.A."/>
            <person name="Evans H.C."/>
            <person name="Brachmann A."/>
            <person name="Hughes D.P."/>
        </authorList>
    </citation>
    <scope>NUCLEOTIDE SEQUENCE [LARGE SCALE GENOMIC DNA]</scope>
    <source>
        <strain evidence="3 4">SC16a</strain>
    </source>
</reference>
<organism evidence="3 4">
    <name type="scientific">Ophiocordyceps unilateralis</name>
    <name type="common">Zombie-ant fungus</name>
    <name type="synonym">Torrubia unilateralis</name>
    <dbReference type="NCBI Taxonomy" id="268505"/>
    <lineage>
        <taxon>Eukaryota</taxon>
        <taxon>Fungi</taxon>
        <taxon>Dikarya</taxon>
        <taxon>Ascomycota</taxon>
        <taxon>Pezizomycotina</taxon>
        <taxon>Sordariomycetes</taxon>
        <taxon>Hypocreomycetidae</taxon>
        <taxon>Hypocreales</taxon>
        <taxon>Ophiocordycipitaceae</taxon>
        <taxon>Ophiocordyceps</taxon>
    </lineage>
</organism>
<evidence type="ECO:0000259" key="2">
    <source>
        <dbReference type="Pfam" id="PF13468"/>
    </source>
</evidence>
<dbReference type="PANTHER" id="PTHR40265:SF1">
    <property type="entry name" value="GLYOXALASE-LIKE DOMAIN-CONTAINING PROTEIN"/>
    <property type="match status" value="1"/>
</dbReference>
<feature type="region of interest" description="Disordered" evidence="1">
    <location>
        <begin position="378"/>
        <end position="397"/>
    </location>
</feature>